<dbReference type="OrthoDB" id="350104at2"/>
<protein>
    <submittedName>
        <fullName evidence="2">Uncharacterized protein</fullName>
    </submittedName>
</protein>
<accession>A0A386PML4</accession>
<dbReference type="Proteomes" id="UP000275571">
    <property type="component" value="Chromosome"/>
</dbReference>
<feature type="transmembrane region" description="Helical" evidence="1">
    <location>
        <begin position="517"/>
        <end position="535"/>
    </location>
</feature>
<gene>
    <name evidence="2" type="ORF">DB313_00995</name>
</gene>
<feature type="transmembrane region" description="Helical" evidence="1">
    <location>
        <begin position="338"/>
        <end position="355"/>
    </location>
</feature>
<keyword evidence="1" id="KW-1133">Transmembrane helix</keyword>
<name>A0A386PML4_9SPIR</name>
<evidence type="ECO:0000313" key="2">
    <source>
        <dbReference type="EMBL" id="AYE36087.1"/>
    </source>
</evidence>
<organism evidence="2 3">
    <name type="scientific">Borrelia turcica IST7</name>
    <dbReference type="NCBI Taxonomy" id="1104446"/>
    <lineage>
        <taxon>Bacteria</taxon>
        <taxon>Pseudomonadati</taxon>
        <taxon>Spirochaetota</taxon>
        <taxon>Spirochaetia</taxon>
        <taxon>Spirochaetales</taxon>
        <taxon>Borreliaceae</taxon>
        <taxon>Borrelia</taxon>
    </lineage>
</organism>
<feature type="transmembrane region" description="Helical" evidence="1">
    <location>
        <begin position="375"/>
        <end position="397"/>
    </location>
</feature>
<keyword evidence="3" id="KW-1185">Reference proteome</keyword>
<dbReference type="RefSeq" id="WP_120104007.1">
    <property type="nucleotide sequence ID" value="NZ_CP028884.1"/>
</dbReference>
<sequence length="747" mass="87893">MRIKILFLMLINVLIVHKTIKANDIDPYSQQIKEHITKINKLNKDTEKITKIESTYDYIKQYLTENKIQHKEHSLQEIGFIGYLQKTIHSKIKGIGKTTYNIIVPIEIQYSLQNNLAIAIAITLLNELKNIKIENTLNIYFIKDDSYKQISTISSILLLNSNALEKNTRTIYLMLNEEKENNIIEFKNQSNIINSKTDLRFLEALIKNFEDNKVNFIVSKIHDKNINEIYNLYLEEEIPILIINNNKEIPLLKYSKNNNLSEIYKSIKDTITSKQNAQNENHLHYIILNTPFKKWIINESTLIILIYAIYNFIILMFIRKFTKTSIIIRKVKDNYYKIIRLFFILFLSTYISVIITNRILTEYQNSIDYNIINPIYLVNFFLTLFNFNLLSYFTYNFKIYLNFRELKYLAIAISVIELIMLLYIKIEFILIILLKNILILLIPNNRKIIKKIIVILIWTINFILITSLQTTSLISRPIALSYLISISLFSPILTNIVEHLKHRTTPMLQEFKKAEKIESIIFFLIIATIIISNNISKISTIKINQIISFPEKINKISIEYLKENRNTIQIATKDFILNLKKGKKQVEKEFKVQKDLINLSFQKIDIAERSIYGIKINTKKIAKQINLSLKNASELIIYQSNTPYKIASNNIIFTVNNIKSNTINIAFTVKSQEDIKYDIFAYFDTNDYYVKIYDKETKAEDKNINIDYSYSIKYSGTLPKPEKHDLDVFFKLQDDKEIENLKNLKLN</sequence>
<feature type="transmembrane region" description="Helical" evidence="1">
    <location>
        <begin position="409"/>
        <end position="442"/>
    </location>
</feature>
<evidence type="ECO:0000256" key="1">
    <source>
        <dbReference type="SAM" id="Phobius"/>
    </source>
</evidence>
<keyword evidence="1" id="KW-0812">Transmembrane</keyword>
<proteinExistence type="predicted"/>
<feature type="transmembrane region" description="Helical" evidence="1">
    <location>
        <begin position="295"/>
        <end position="318"/>
    </location>
</feature>
<feature type="transmembrane region" description="Helical" evidence="1">
    <location>
        <begin position="448"/>
        <end position="466"/>
    </location>
</feature>
<feature type="transmembrane region" description="Helical" evidence="1">
    <location>
        <begin position="478"/>
        <end position="497"/>
    </location>
</feature>
<dbReference type="AlphaFoldDB" id="A0A386PML4"/>
<dbReference type="KEGG" id="btur:DB313_00995"/>
<reference evidence="2 3" key="1">
    <citation type="journal article" date="2018" name="Infect. Genet. Evol.">
        <title>Genome-wide analysis of Borrelia turcica and 'Candidatus Borrelia tachyglossi' shows relapsing fever-like genomes with unique genomic links to Lyme disease Borrelia.</title>
        <authorList>
            <person name="Gofton A.W."/>
            <person name="Margos G."/>
            <person name="Fingerle V."/>
            <person name="Hepner S."/>
            <person name="Loh S.M."/>
            <person name="Ryan U."/>
            <person name="Irwin P."/>
            <person name="Oskam C.L."/>
        </authorList>
    </citation>
    <scope>NUCLEOTIDE SEQUENCE [LARGE SCALE GENOMIC DNA]</scope>
    <source>
        <strain evidence="2 3">IST7</strain>
    </source>
</reference>
<evidence type="ECO:0000313" key="3">
    <source>
        <dbReference type="Proteomes" id="UP000275571"/>
    </source>
</evidence>
<dbReference type="EMBL" id="CP028884">
    <property type="protein sequence ID" value="AYE36087.1"/>
    <property type="molecule type" value="Genomic_DNA"/>
</dbReference>
<keyword evidence="1" id="KW-0472">Membrane</keyword>